<feature type="domain" description="YdbS-like PH" evidence="2">
    <location>
        <begin position="61"/>
        <end position="138"/>
    </location>
</feature>
<dbReference type="AlphaFoldDB" id="A0AAP6XLY9"/>
<dbReference type="Proteomes" id="UP000683520">
    <property type="component" value="Chromosome"/>
</dbReference>
<evidence type="ECO:0000313" key="6">
    <source>
        <dbReference type="Proteomes" id="UP000683520"/>
    </source>
</evidence>
<accession>A0AAP6XLY9</accession>
<evidence type="ECO:0000259" key="2">
    <source>
        <dbReference type="Pfam" id="PF03703"/>
    </source>
</evidence>
<evidence type="ECO:0000313" key="5">
    <source>
        <dbReference type="Proteomes" id="UP000591626"/>
    </source>
</evidence>
<dbReference type="PANTHER" id="PTHR34473:SF3">
    <property type="entry name" value="TRANSMEMBRANE PROTEIN-RELATED"/>
    <property type="match status" value="1"/>
</dbReference>
<feature type="transmembrane region" description="Helical" evidence="1">
    <location>
        <begin position="12"/>
        <end position="30"/>
    </location>
</feature>
<dbReference type="EMBL" id="CP077302">
    <property type="protein sequence ID" value="QXB19695.1"/>
    <property type="molecule type" value="Genomic_DNA"/>
</dbReference>
<keyword evidence="1" id="KW-1133">Transmembrane helix</keyword>
<evidence type="ECO:0000313" key="4">
    <source>
        <dbReference type="EMBL" id="QXB19695.1"/>
    </source>
</evidence>
<reference evidence="4 6" key="2">
    <citation type="submission" date="2021-06" db="EMBL/GenBank/DDBJ databases">
        <title>FDA dAtabase for Regulatory Grade micrObial Sequences (FDA-ARGOS): Supporting development and validation of Infectious Disease Dx tests.</title>
        <authorList>
            <person name="Sproer C."/>
            <person name="Gronow S."/>
            <person name="Severitt S."/>
            <person name="Schroder I."/>
            <person name="Tallon L."/>
            <person name="Sadzewicz L."/>
            <person name="Zhao X."/>
            <person name="Boylan J."/>
            <person name="Ott S."/>
            <person name="Bowen H."/>
            <person name="Vavikolanu K."/>
            <person name="Mehta A."/>
            <person name="Aluvathingal J."/>
            <person name="Nadendla S."/>
            <person name="Lowell S."/>
            <person name="Myers T."/>
            <person name="Yan Y."/>
        </authorList>
    </citation>
    <scope>NUCLEOTIDE SEQUENCE [LARGE SCALE GENOMIC DNA]</scope>
    <source>
        <strain evidence="4 6">FDAARGOS 1425</strain>
    </source>
</reference>
<gene>
    <name evidence="3" type="ORF">HC138_10800</name>
    <name evidence="4" type="ORF">I6L55_07215</name>
</gene>
<dbReference type="Pfam" id="PF03703">
    <property type="entry name" value="bPH_2"/>
    <property type="match status" value="1"/>
</dbReference>
<keyword evidence="1" id="KW-0472">Membrane</keyword>
<dbReference type="InterPro" id="IPR005182">
    <property type="entry name" value="YdbS-like_PH"/>
</dbReference>
<dbReference type="EMBL" id="JAAUVV010000028">
    <property type="protein sequence ID" value="NJJ04829.1"/>
    <property type="molecule type" value="Genomic_DNA"/>
</dbReference>
<keyword evidence="1" id="KW-0812">Transmembrane</keyword>
<name>A0AAP6XLY9_9CORY</name>
<feature type="transmembrane region" description="Helical" evidence="1">
    <location>
        <begin position="36"/>
        <end position="55"/>
    </location>
</feature>
<keyword evidence="6" id="KW-1185">Reference proteome</keyword>
<protein>
    <submittedName>
        <fullName evidence="3">PH domain-containing protein</fullName>
    </submittedName>
</protein>
<dbReference type="Proteomes" id="UP000591626">
    <property type="component" value="Unassembled WGS sequence"/>
</dbReference>
<reference evidence="3 5" key="1">
    <citation type="submission" date="2020-03" db="EMBL/GenBank/DDBJ databases">
        <title>Draft genome sequences of bacterial isolates from the female urobiome.</title>
        <authorList>
            <person name="Miller-Ensminger T."/>
            <person name="Wolfe A.J."/>
            <person name="Putonti C."/>
        </authorList>
    </citation>
    <scope>NUCLEOTIDE SEQUENCE [LARGE SCALE GENOMIC DNA]</scope>
    <source>
        <strain evidence="3 5">UMB8490</strain>
    </source>
</reference>
<evidence type="ECO:0000313" key="3">
    <source>
        <dbReference type="EMBL" id="NJJ04829.1"/>
    </source>
</evidence>
<dbReference type="PANTHER" id="PTHR34473">
    <property type="entry name" value="UPF0699 TRANSMEMBRANE PROTEIN YDBS"/>
    <property type="match status" value="1"/>
</dbReference>
<sequence>MHKVSPKLMWPMLVSNALWTIGVCGGLYLAYREWGWGFLIPLGIFTVIFIWRFFLIPYQVRNMGWLETEDELVLSTGKMFHTITVIPYGRIQFVDVQSGPITRALGLKELTVHTASNSSNSDLPGLLAADADALRDRLALKARERMSGL</sequence>
<proteinExistence type="predicted"/>
<evidence type="ECO:0000256" key="1">
    <source>
        <dbReference type="SAM" id="Phobius"/>
    </source>
</evidence>
<organism evidence="3 5">
    <name type="scientific">Corynebacterium coyleae</name>
    <dbReference type="NCBI Taxonomy" id="53374"/>
    <lineage>
        <taxon>Bacteria</taxon>
        <taxon>Bacillati</taxon>
        <taxon>Actinomycetota</taxon>
        <taxon>Actinomycetes</taxon>
        <taxon>Mycobacteriales</taxon>
        <taxon>Corynebacteriaceae</taxon>
        <taxon>Corynebacterium</taxon>
    </lineage>
</organism>